<organism evidence="1 2">
    <name type="scientific">Candidatus Uhrbacteria bacterium GW2011_GWF2_44_350</name>
    <dbReference type="NCBI Taxonomy" id="1619000"/>
    <lineage>
        <taxon>Bacteria</taxon>
        <taxon>Candidatus Uhriibacteriota</taxon>
    </lineage>
</organism>
<evidence type="ECO:0000313" key="2">
    <source>
        <dbReference type="Proteomes" id="UP000034154"/>
    </source>
</evidence>
<sequence>MSPPALLSPLNHLLEPDEQTFSDFVGGYMFERLVADNSLDYSKILGTVQDHNQQMLFWEAITDWLAADDKVFNDEELKEIENSGYFERHMINYLWEQCPDSQVFFRALKESYVQGDATPLKRFLQKITETQDDQMYDQMLEIMGRGKKDSTQISDWKAMVKKYFKTNT</sequence>
<comment type="caution">
    <text evidence="1">The sequence shown here is derived from an EMBL/GenBank/DDBJ whole genome shotgun (WGS) entry which is preliminary data.</text>
</comment>
<accession>A0A0G1LHZ6</accession>
<gene>
    <name evidence="1" type="ORF">UW63_C0078G0003</name>
</gene>
<protein>
    <submittedName>
        <fullName evidence="1">Uncharacterized protein</fullName>
    </submittedName>
</protein>
<reference evidence="1 2" key="1">
    <citation type="journal article" date="2015" name="Nature">
        <title>rRNA introns, odd ribosomes, and small enigmatic genomes across a large radiation of phyla.</title>
        <authorList>
            <person name="Brown C.T."/>
            <person name="Hug L.A."/>
            <person name="Thomas B.C."/>
            <person name="Sharon I."/>
            <person name="Castelle C.J."/>
            <person name="Singh A."/>
            <person name="Wilkins M.J."/>
            <person name="Williams K.H."/>
            <person name="Banfield J.F."/>
        </authorList>
    </citation>
    <scope>NUCLEOTIDE SEQUENCE [LARGE SCALE GENOMIC DNA]</scope>
</reference>
<proteinExistence type="predicted"/>
<dbReference type="AlphaFoldDB" id="A0A0G1LHZ6"/>
<name>A0A0G1LHZ6_9BACT</name>
<dbReference type="Proteomes" id="UP000034154">
    <property type="component" value="Unassembled WGS sequence"/>
</dbReference>
<evidence type="ECO:0000313" key="1">
    <source>
        <dbReference type="EMBL" id="KKT68407.1"/>
    </source>
</evidence>
<dbReference type="EMBL" id="LCJB01000078">
    <property type="protein sequence ID" value="KKT68407.1"/>
    <property type="molecule type" value="Genomic_DNA"/>
</dbReference>